<protein>
    <submittedName>
        <fullName evidence="1">Uncharacterized protein</fullName>
    </submittedName>
</protein>
<reference evidence="1 2" key="1">
    <citation type="submission" date="2017-11" db="EMBL/GenBank/DDBJ databases">
        <title>The genome of Rhizophagus clarus HR1 reveals common genetic basis of auxotrophy among arbuscular mycorrhizal fungi.</title>
        <authorList>
            <person name="Kobayashi Y."/>
        </authorList>
    </citation>
    <scope>NUCLEOTIDE SEQUENCE [LARGE SCALE GENOMIC DNA]</scope>
    <source>
        <strain evidence="1 2">HR1</strain>
    </source>
</reference>
<sequence length="68" mass="8216">MLVKLLLTKFVELLKSGDVDKTRFVDLLIKDKIFRYLDELVYEMEQRIGKWFLCQHYGVLQFCDITKK</sequence>
<organism evidence="1 2">
    <name type="scientific">Rhizophagus clarus</name>
    <dbReference type="NCBI Taxonomy" id="94130"/>
    <lineage>
        <taxon>Eukaryota</taxon>
        <taxon>Fungi</taxon>
        <taxon>Fungi incertae sedis</taxon>
        <taxon>Mucoromycota</taxon>
        <taxon>Glomeromycotina</taxon>
        <taxon>Glomeromycetes</taxon>
        <taxon>Glomerales</taxon>
        <taxon>Glomeraceae</taxon>
        <taxon>Rhizophagus</taxon>
    </lineage>
</organism>
<keyword evidence="2" id="KW-1185">Reference proteome</keyword>
<comment type="caution">
    <text evidence="1">The sequence shown here is derived from an EMBL/GenBank/DDBJ whole genome shotgun (WGS) entry which is preliminary data.</text>
</comment>
<dbReference type="AlphaFoldDB" id="A0A2Z6S776"/>
<name>A0A2Z6S776_9GLOM</name>
<dbReference type="EMBL" id="BEXD01003002">
    <property type="protein sequence ID" value="GBB99998.1"/>
    <property type="molecule type" value="Genomic_DNA"/>
</dbReference>
<dbReference type="Proteomes" id="UP000247702">
    <property type="component" value="Unassembled WGS sequence"/>
</dbReference>
<evidence type="ECO:0000313" key="1">
    <source>
        <dbReference type="EMBL" id="GBB99998.1"/>
    </source>
</evidence>
<gene>
    <name evidence="1" type="ORF">RclHR1_03700006</name>
</gene>
<accession>A0A2Z6S776</accession>
<proteinExistence type="predicted"/>
<evidence type="ECO:0000313" key="2">
    <source>
        <dbReference type="Proteomes" id="UP000247702"/>
    </source>
</evidence>